<keyword evidence="3" id="KW-1185">Reference proteome</keyword>
<evidence type="ECO:0000313" key="3">
    <source>
        <dbReference type="Proteomes" id="UP001645039"/>
    </source>
</evidence>
<feature type="compositionally biased region" description="Polar residues" evidence="1">
    <location>
        <begin position="10"/>
        <end position="19"/>
    </location>
</feature>
<dbReference type="EMBL" id="RRZD01000005">
    <property type="protein sequence ID" value="MBE0399814.1"/>
    <property type="molecule type" value="Genomic_DNA"/>
</dbReference>
<protein>
    <submittedName>
        <fullName evidence="2">Uncharacterized protein</fullName>
    </submittedName>
</protein>
<evidence type="ECO:0000256" key="1">
    <source>
        <dbReference type="SAM" id="MobiDB-lite"/>
    </source>
</evidence>
<proteinExistence type="predicted"/>
<sequence length="67" mass="7365">MFDDLAPTETEYQSGNANYGPTHAELVSLPIRDHEMSARTIEVQTLAGRTLPKGVADFLEDLYIALA</sequence>
<evidence type="ECO:0000313" key="2">
    <source>
        <dbReference type="EMBL" id="MBE0399814.1"/>
    </source>
</evidence>
<gene>
    <name evidence="2" type="ORF">EI168_06765</name>
</gene>
<accession>A0ABR9F100</accession>
<dbReference type="RefSeq" id="WP_096282100.1">
    <property type="nucleotide sequence ID" value="NZ_CBCSBM010000002.1"/>
</dbReference>
<organism evidence="2 3">
    <name type="scientific">Halomonas casei</name>
    <dbReference type="NCBI Taxonomy" id="2742613"/>
    <lineage>
        <taxon>Bacteria</taxon>
        <taxon>Pseudomonadati</taxon>
        <taxon>Pseudomonadota</taxon>
        <taxon>Gammaproteobacteria</taxon>
        <taxon>Oceanospirillales</taxon>
        <taxon>Halomonadaceae</taxon>
        <taxon>Halomonas</taxon>
    </lineage>
</organism>
<reference evidence="2 3" key="1">
    <citation type="submission" date="2020-07" db="EMBL/GenBank/DDBJ databases">
        <title>Halophilic bacteria isolated from french cheeses.</title>
        <authorList>
            <person name="Kothe C.I."/>
            <person name="Farah-Kraiem B."/>
            <person name="Renault P."/>
            <person name="Dridi B."/>
        </authorList>
    </citation>
    <scope>NUCLEOTIDE SEQUENCE [LARGE SCALE GENOMIC DNA]</scope>
    <source>
        <strain evidence="2 3">FME1</strain>
    </source>
</reference>
<feature type="region of interest" description="Disordered" evidence="1">
    <location>
        <begin position="1"/>
        <end position="20"/>
    </location>
</feature>
<comment type="caution">
    <text evidence="2">The sequence shown here is derived from an EMBL/GenBank/DDBJ whole genome shotgun (WGS) entry which is preliminary data.</text>
</comment>
<name>A0ABR9F100_9GAMM</name>
<dbReference type="Proteomes" id="UP001645039">
    <property type="component" value="Unassembled WGS sequence"/>
</dbReference>